<keyword evidence="3" id="KW-0804">Transcription</keyword>
<dbReference type="PANTHER" id="PTHR43537">
    <property type="entry name" value="TRANSCRIPTIONAL REGULATOR, GNTR FAMILY"/>
    <property type="match status" value="1"/>
</dbReference>
<dbReference type="PANTHER" id="PTHR43537:SF6">
    <property type="entry name" value="HTH-TYPE TRANSCRIPTIONAL REPRESSOR RSPR"/>
    <property type="match status" value="1"/>
</dbReference>
<dbReference type="Gene3D" id="1.10.10.10">
    <property type="entry name" value="Winged helix-like DNA-binding domain superfamily/Winged helix DNA-binding domain"/>
    <property type="match status" value="1"/>
</dbReference>
<keyword evidence="2" id="KW-0238">DNA-binding</keyword>
<dbReference type="Gene3D" id="1.20.120.530">
    <property type="entry name" value="GntR ligand-binding domain-like"/>
    <property type="match status" value="1"/>
</dbReference>
<evidence type="ECO:0000313" key="5">
    <source>
        <dbReference type="EMBL" id="SJL84051.1"/>
    </source>
</evidence>
<dbReference type="SMART" id="SM00345">
    <property type="entry name" value="HTH_GNTR"/>
    <property type="match status" value="1"/>
</dbReference>
<protein>
    <submittedName>
        <fullName evidence="5">Putative HTH-type transcriptional regulator YdfH</fullName>
    </submittedName>
</protein>
<evidence type="ECO:0000256" key="2">
    <source>
        <dbReference type="ARBA" id="ARBA00023125"/>
    </source>
</evidence>
<accession>A0A1R4B590</accession>
<dbReference type="GO" id="GO:0003677">
    <property type="term" value="F:DNA binding"/>
    <property type="evidence" value="ECO:0007669"/>
    <property type="project" value="UniProtKB-KW"/>
</dbReference>
<dbReference type="SUPFAM" id="SSF46785">
    <property type="entry name" value="Winged helix' DNA-binding domain"/>
    <property type="match status" value="1"/>
</dbReference>
<sequence>MNLPSFTLKNPRSVSGQIYEYLKKSIITCDIEPGARVSEKAISDSLNVSRQPVREAFIKLSDCGLINVLPQRGSFVTRIHIKSVLDGKFVRSAIECAVVKKLAERISCNEVDVLNQLIAQQKQAASQKNEIAFLELDDEFHRMMAVFADCELAWHTIESIKPSMDRVRYLDIQRSTSMQDNIDEHEEIVLAISHKKADKAAELLGAHLDNFPYLINDLMTEKPDWFMQ</sequence>
<dbReference type="InterPro" id="IPR000524">
    <property type="entry name" value="Tscrpt_reg_HTH_GntR"/>
</dbReference>
<evidence type="ECO:0000256" key="1">
    <source>
        <dbReference type="ARBA" id="ARBA00023015"/>
    </source>
</evidence>
<dbReference type="Pfam" id="PF07729">
    <property type="entry name" value="FCD"/>
    <property type="match status" value="1"/>
</dbReference>
<dbReference type="Pfam" id="PF00392">
    <property type="entry name" value="GntR"/>
    <property type="match status" value="1"/>
</dbReference>
<evidence type="ECO:0000259" key="4">
    <source>
        <dbReference type="PROSITE" id="PS50949"/>
    </source>
</evidence>
<dbReference type="STRING" id="1918946.VPAL9027_02031"/>
<keyword evidence="1" id="KW-0805">Transcription regulation</keyword>
<dbReference type="CDD" id="cd07377">
    <property type="entry name" value="WHTH_GntR"/>
    <property type="match status" value="1"/>
</dbReference>
<name>A0A1R4B590_9VIBR</name>
<feature type="domain" description="HTH gntR-type" evidence="4">
    <location>
        <begin position="12"/>
        <end position="79"/>
    </location>
</feature>
<evidence type="ECO:0000313" key="6">
    <source>
        <dbReference type="Proteomes" id="UP000189475"/>
    </source>
</evidence>
<dbReference type="RefSeq" id="WP_261821315.1">
    <property type="nucleotide sequence ID" value="NZ_AP024888.1"/>
</dbReference>
<organism evidence="5 6">
    <name type="scientific">Vibrio palustris</name>
    <dbReference type="NCBI Taxonomy" id="1918946"/>
    <lineage>
        <taxon>Bacteria</taxon>
        <taxon>Pseudomonadati</taxon>
        <taxon>Pseudomonadota</taxon>
        <taxon>Gammaproteobacteria</taxon>
        <taxon>Vibrionales</taxon>
        <taxon>Vibrionaceae</taxon>
        <taxon>Vibrio</taxon>
    </lineage>
</organism>
<dbReference type="AlphaFoldDB" id="A0A1R4B590"/>
<dbReference type="EMBL" id="FUFT01000005">
    <property type="protein sequence ID" value="SJL84051.1"/>
    <property type="molecule type" value="Genomic_DNA"/>
</dbReference>
<dbReference type="InterPro" id="IPR036390">
    <property type="entry name" value="WH_DNA-bd_sf"/>
</dbReference>
<dbReference type="Proteomes" id="UP000189475">
    <property type="component" value="Unassembled WGS sequence"/>
</dbReference>
<dbReference type="InterPro" id="IPR008920">
    <property type="entry name" value="TF_FadR/GntR_C"/>
</dbReference>
<dbReference type="InterPro" id="IPR036388">
    <property type="entry name" value="WH-like_DNA-bd_sf"/>
</dbReference>
<dbReference type="PROSITE" id="PS50949">
    <property type="entry name" value="HTH_GNTR"/>
    <property type="match status" value="1"/>
</dbReference>
<reference evidence="5 6" key="1">
    <citation type="submission" date="2017-02" db="EMBL/GenBank/DDBJ databases">
        <authorList>
            <person name="Peterson S.W."/>
        </authorList>
    </citation>
    <scope>NUCLEOTIDE SEQUENCE [LARGE SCALE GENOMIC DNA]</scope>
    <source>
        <strain evidence="5 6">CECT 9027</strain>
    </source>
</reference>
<dbReference type="GO" id="GO:0003700">
    <property type="term" value="F:DNA-binding transcription factor activity"/>
    <property type="evidence" value="ECO:0007669"/>
    <property type="project" value="InterPro"/>
</dbReference>
<proteinExistence type="predicted"/>
<dbReference type="SMART" id="SM00895">
    <property type="entry name" value="FCD"/>
    <property type="match status" value="1"/>
</dbReference>
<gene>
    <name evidence="5" type="primary">ydfH_2</name>
    <name evidence="5" type="ORF">VPAL9027_02031</name>
</gene>
<keyword evidence="6" id="KW-1185">Reference proteome</keyword>
<evidence type="ECO:0000256" key="3">
    <source>
        <dbReference type="ARBA" id="ARBA00023163"/>
    </source>
</evidence>
<dbReference type="InterPro" id="IPR011711">
    <property type="entry name" value="GntR_C"/>
</dbReference>
<dbReference type="SUPFAM" id="SSF48008">
    <property type="entry name" value="GntR ligand-binding domain-like"/>
    <property type="match status" value="1"/>
</dbReference>